<evidence type="ECO:0000256" key="7">
    <source>
        <dbReference type="RuleBase" id="RU003949"/>
    </source>
</evidence>
<comment type="subunit">
    <text evidence="6">Part of the 50S ribosomal subunit. Forms a cluster with proteins L3 and L24e, part of which may contact the 16S rRNA in 2 intersubunit bridges.</text>
</comment>
<dbReference type="EMBL" id="DRTM01000125">
    <property type="protein sequence ID" value="HHE75832.1"/>
    <property type="molecule type" value="Genomic_DNA"/>
</dbReference>
<dbReference type="NCBIfam" id="NF006344">
    <property type="entry name" value="PRK08571.1"/>
    <property type="match status" value="1"/>
</dbReference>
<dbReference type="Pfam" id="PF00238">
    <property type="entry name" value="Ribosomal_L14"/>
    <property type="match status" value="1"/>
</dbReference>
<name>A0A7J3T9N0_9ARCH</name>
<proteinExistence type="inferred from homology"/>
<sequence length="132" mass="14263">MKGIAGRQTRGLPTGARLICADNTGAKEVEIIQVLKYHGVARKYPSAGVGDMVIVSVKKGTPDMRKKVFPAVIVRQRRPFRRADGTWVQSNDNAAVIVTPTGETKGSEIKGPVAREAAERWPRIAAISSIIV</sequence>
<comment type="function">
    <text evidence="6">Binds to 23S rRNA. Forms part of two intersubunit bridges in the 70S ribosome.</text>
</comment>
<dbReference type="InterPro" id="IPR036853">
    <property type="entry name" value="Ribosomal_uL14_sf"/>
</dbReference>
<evidence type="ECO:0000256" key="5">
    <source>
        <dbReference type="ARBA" id="ARBA00023274"/>
    </source>
</evidence>
<dbReference type="AlphaFoldDB" id="A0A7J3T9N0"/>
<dbReference type="PANTHER" id="PTHR11761:SF8">
    <property type="entry name" value="LARGE RIBOSOMAL SUBUNIT PROTEIN UL14"/>
    <property type="match status" value="1"/>
</dbReference>
<dbReference type="FunFam" id="2.40.150.20:FF:000007">
    <property type="entry name" value="50S ribosomal protein L14"/>
    <property type="match status" value="1"/>
</dbReference>
<gene>
    <name evidence="6" type="primary">rpl14</name>
    <name evidence="8" type="ORF">ENL31_01725</name>
</gene>
<keyword evidence="2 6" id="KW-0699">rRNA-binding</keyword>
<dbReference type="GO" id="GO:0070180">
    <property type="term" value="F:large ribosomal subunit rRNA binding"/>
    <property type="evidence" value="ECO:0007669"/>
    <property type="project" value="TreeGrafter"/>
</dbReference>
<dbReference type="GO" id="GO:0022625">
    <property type="term" value="C:cytosolic large ribosomal subunit"/>
    <property type="evidence" value="ECO:0007669"/>
    <property type="project" value="TreeGrafter"/>
</dbReference>
<evidence type="ECO:0000256" key="2">
    <source>
        <dbReference type="ARBA" id="ARBA00022730"/>
    </source>
</evidence>
<evidence type="ECO:0000313" key="8">
    <source>
        <dbReference type="EMBL" id="HHE75832.1"/>
    </source>
</evidence>
<evidence type="ECO:0000256" key="4">
    <source>
        <dbReference type="ARBA" id="ARBA00022980"/>
    </source>
</evidence>
<accession>A0A7J3T9N0</accession>
<reference evidence="8" key="1">
    <citation type="journal article" date="2020" name="mSystems">
        <title>Genome- and Community-Level Interaction Insights into Carbon Utilization and Element Cycling Functions of Hydrothermarchaeota in Hydrothermal Sediment.</title>
        <authorList>
            <person name="Zhou Z."/>
            <person name="Liu Y."/>
            <person name="Xu W."/>
            <person name="Pan J."/>
            <person name="Luo Z.H."/>
            <person name="Li M."/>
        </authorList>
    </citation>
    <scope>NUCLEOTIDE SEQUENCE [LARGE SCALE GENOMIC DNA]</scope>
    <source>
        <strain evidence="8">HyVt-85</strain>
    </source>
</reference>
<dbReference type="SUPFAM" id="SSF50193">
    <property type="entry name" value="Ribosomal protein L14"/>
    <property type="match status" value="1"/>
</dbReference>
<evidence type="ECO:0000256" key="1">
    <source>
        <dbReference type="ARBA" id="ARBA00010745"/>
    </source>
</evidence>
<keyword evidence="5 6" id="KW-0687">Ribonucleoprotein</keyword>
<dbReference type="CDD" id="cd00337">
    <property type="entry name" value="Ribosomal_uL14"/>
    <property type="match status" value="1"/>
</dbReference>
<dbReference type="GO" id="GO:0003735">
    <property type="term" value="F:structural constituent of ribosome"/>
    <property type="evidence" value="ECO:0007669"/>
    <property type="project" value="InterPro"/>
</dbReference>
<dbReference type="HAMAP" id="MF_01367">
    <property type="entry name" value="Ribosomal_uL14"/>
    <property type="match status" value="1"/>
</dbReference>
<organism evidence="8">
    <name type="scientific">Candidatus Aciduliprofundum boonei</name>
    <dbReference type="NCBI Taxonomy" id="379547"/>
    <lineage>
        <taxon>Archaea</taxon>
        <taxon>Methanobacteriati</taxon>
        <taxon>Thermoplasmatota</taxon>
        <taxon>DHVE2 group</taxon>
        <taxon>Candidatus Aciduliprofundum</taxon>
    </lineage>
</organism>
<dbReference type="NCBIfam" id="TIGR03673">
    <property type="entry name" value="uL14_arch"/>
    <property type="match status" value="1"/>
</dbReference>
<dbReference type="PANTHER" id="PTHR11761">
    <property type="entry name" value="50S/60S RIBOSOMAL PROTEIN L14/L23"/>
    <property type="match status" value="1"/>
</dbReference>
<dbReference type="Proteomes" id="UP000886130">
    <property type="component" value="Unassembled WGS sequence"/>
</dbReference>
<dbReference type="InterPro" id="IPR019971">
    <property type="entry name" value="Ribosomal_uL14_arc"/>
</dbReference>
<dbReference type="SMART" id="SM01374">
    <property type="entry name" value="Ribosomal_L14"/>
    <property type="match status" value="1"/>
</dbReference>
<comment type="caution">
    <text evidence="8">The sequence shown here is derived from an EMBL/GenBank/DDBJ whole genome shotgun (WGS) entry which is preliminary data.</text>
</comment>
<dbReference type="Gene3D" id="2.40.150.20">
    <property type="entry name" value="Ribosomal protein L14"/>
    <property type="match status" value="1"/>
</dbReference>
<dbReference type="InterPro" id="IPR000218">
    <property type="entry name" value="Ribosomal_uL14"/>
</dbReference>
<evidence type="ECO:0000256" key="6">
    <source>
        <dbReference type="HAMAP-Rule" id="MF_01367"/>
    </source>
</evidence>
<evidence type="ECO:0000256" key="3">
    <source>
        <dbReference type="ARBA" id="ARBA00022884"/>
    </source>
</evidence>
<keyword evidence="4 6" id="KW-0689">Ribosomal protein</keyword>
<keyword evidence="3 6" id="KW-0694">RNA-binding</keyword>
<protein>
    <recommendedName>
        <fullName evidence="6">Large ribosomal subunit protein uL14</fullName>
    </recommendedName>
</protein>
<comment type="similarity">
    <text evidence="1 6 7">Belongs to the universal ribosomal protein uL14 family.</text>
</comment>
<dbReference type="GO" id="GO:0006412">
    <property type="term" value="P:translation"/>
    <property type="evidence" value="ECO:0007669"/>
    <property type="project" value="UniProtKB-UniRule"/>
</dbReference>